<sequence length="58" mass="6540">MGKGMSDKSQTVQTDVTATDSWEPPSAPLDMPRQVLESERGVTDRFAMFRLPWARTRA</sequence>
<organism evidence="2 3">
    <name type="scientific">Salipiger pallidus</name>
    <dbReference type="NCBI Taxonomy" id="1775170"/>
    <lineage>
        <taxon>Bacteria</taxon>
        <taxon>Pseudomonadati</taxon>
        <taxon>Pseudomonadota</taxon>
        <taxon>Alphaproteobacteria</taxon>
        <taxon>Rhodobacterales</taxon>
        <taxon>Roseobacteraceae</taxon>
        <taxon>Salipiger</taxon>
    </lineage>
</organism>
<comment type="caution">
    <text evidence="2">The sequence shown here is derived from an EMBL/GenBank/DDBJ whole genome shotgun (WGS) entry which is preliminary data.</text>
</comment>
<keyword evidence="3" id="KW-1185">Reference proteome</keyword>
<reference evidence="2" key="1">
    <citation type="journal article" date="2014" name="Int. J. Syst. Evol. Microbiol.">
        <title>Complete genome sequence of Corynebacterium casei LMG S-19264T (=DSM 44701T), isolated from a smear-ripened cheese.</title>
        <authorList>
            <consortium name="US DOE Joint Genome Institute (JGI-PGF)"/>
            <person name="Walter F."/>
            <person name="Albersmeier A."/>
            <person name="Kalinowski J."/>
            <person name="Ruckert C."/>
        </authorList>
    </citation>
    <scope>NUCLEOTIDE SEQUENCE</scope>
    <source>
        <strain evidence="2">CGMCC 1.15762</strain>
    </source>
</reference>
<evidence type="ECO:0000313" key="2">
    <source>
        <dbReference type="EMBL" id="GGG81898.1"/>
    </source>
</evidence>
<feature type="region of interest" description="Disordered" evidence="1">
    <location>
        <begin position="1"/>
        <end position="30"/>
    </location>
</feature>
<protein>
    <submittedName>
        <fullName evidence="2">Uncharacterized protein</fullName>
    </submittedName>
</protein>
<evidence type="ECO:0000256" key="1">
    <source>
        <dbReference type="SAM" id="MobiDB-lite"/>
    </source>
</evidence>
<evidence type="ECO:0000313" key="3">
    <source>
        <dbReference type="Proteomes" id="UP000617145"/>
    </source>
</evidence>
<proteinExistence type="predicted"/>
<name>A0A8J2ZM46_9RHOB</name>
<dbReference type="EMBL" id="BMJV01000007">
    <property type="protein sequence ID" value="GGG81898.1"/>
    <property type="molecule type" value="Genomic_DNA"/>
</dbReference>
<reference evidence="2" key="2">
    <citation type="submission" date="2020-09" db="EMBL/GenBank/DDBJ databases">
        <authorList>
            <person name="Sun Q."/>
            <person name="Zhou Y."/>
        </authorList>
    </citation>
    <scope>NUCLEOTIDE SEQUENCE</scope>
    <source>
        <strain evidence="2">CGMCC 1.15762</strain>
    </source>
</reference>
<gene>
    <name evidence="2" type="ORF">GCM10011415_34420</name>
</gene>
<dbReference type="AlphaFoldDB" id="A0A8J2ZM46"/>
<accession>A0A8J2ZM46</accession>
<dbReference type="Proteomes" id="UP000617145">
    <property type="component" value="Unassembled WGS sequence"/>
</dbReference>
<feature type="compositionally biased region" description="Polar residues" evidence="1">
    <location>
        <begin position="7"/>
        <end position="20"/>
    </location>
</feature>